<sequence length="177" mass="18599">MQLYTNIIALAVLACGELMNSHAQAATQERQIALVGSNFCRLTLPTTSSPIRNRATGVRNEGSTSTFVTCVYPSGEGRVSGGSKNTAIWLYVASLDGALHDMSCTGVASDADFNLTYVSKTGVAPPTSTGAALIWEPDDFGDWGTIQDHGQFSVTCLLPPQTAITLGYVDSTTDVGT</sequence>
<keyword evidence="1" id="KW-0732">Signal</keyword>
<proteinExistence type="predicted"/>
<reference evidence="2" key="1">
    <citation type="journal article" date="2009" name="Appl. Environ. Microbiol.">
        <title>Isolation and characterization of metalloproteases with a novel domain structure by construction and screening of metagenomic libraries.</title>
        <authorList>
            <person name="Waschkowitz T."/>
            <person name="Rockstroh S."/>
            <person name="Daniel R."/>
        </authorList>
    </citation>
    <scope>NUCLEOTIDE SEQUENCE</scope>
</reference>
<evidence type="ECO:0000313" key="2">
    <source>
        <dbReference type="EMBL" id="ACA34414.1"/>
    </source>
</evidence>
<feature type="signal peptide" evidence="1">
    <location>
        <begin position="1"/>
        <end position="25"/>
    </location>
</feature>
<name>B8PZV6_9BACT</name>
<organism evidence="2">
    <name type="scientific">uncultured bacterium pTW2</name>
    <dbReference type="NCBI Taxonomy" id="504464"/>
    <lineage>
        <taxon>Bacteria</taxon>
        <taxon>Candidatus Dojkabacteria</taxon>
        <taxon>environmental samples</taxon>
    </lineage>
</organism>
<feature type="chain" id="PRO_5002879107" evidence="1">
    <location>
        <begin position="26"/>
        <end position="177"/>
    </location>
</feature>
<evidence type="ECO:0000256" key="1">
    <source>
        <dbReference type="SAM" id="SignalP"/>
    </source>
</evidence>
<accession>B8PZV6</accession>
<protein>
    <submittedName>
        <fullName evidence="2">Uncharacterized protein</fullName>
    </submittedName>
</protein>
<dbReference type="EMBL" id="EU333168">
    <property type="protein sequence ID" value="ACA34414.1"/>
    <property type="molecule type" value="Genomic_DNA"/>
</dbReference>
<dbReference type="AlphaFoldDB" id="B8PZV6"/>